<dbReference type="Proteomes" id="UP000198948">
    <property type="component" value="Unassembled WGS sequence"/>
</dbReference>
<comment type="similarity">
    <text evidence="1">Belongs to the EssB family.</text>
</comment>
<accession>A0A1H9QD39</accession>
<proteinExistence type="inferred from homology"/>
<evidence type="ECO:0000256" key="2">
    <source>
        <dbReference type="SAM" id="MobiDB-lite"/>
    </source>
</evidence>
<feature type="compositionally biased region" description="Basic and acidic residues" evidence="2">
    <location>
        <begin position="366"/>
        <end position="393"/>
    </location>
</feature>
<reference evidence="4 5" key="1">
    <citation type="submission" date="2016-10" db="EMBL/GenBank/DDBJ databases">
        <authorList>
            <person name="de Groot N.N."/>
        </authorList>
    </citation>
    <scope>NUCLEOTIDE SEQUENCE [LARGE SCALE GENOMIC DNA]</scope>
    <source>
        <strain evidence="4 5">DSM 13760</strain>
    </source>
</reference>
<dbReference type="InterPro" id="IPR042565">
    <property type="entry name" value="T7SS_EssB_C"/>
</dbReference>
<organism evidence="4 5">
    <name type="scientific">Isobaculum melis</name>
    <dbReference type="NCBI Taxonomy" id="142588"/>
    <lineage>
        <taxon>Bacteria</taxon>
        <taxon>Bacillati</taxon>
        <taxon>Bacillota</taxon>
        <taxon>Bacilli</taxon>
        <taxon>Lactobacillales</taxon>
        <taxon>Carnobacteriaceae</taxon>
        <taxon>Isobaculum</taxon>
    </lineage>
</organism>
<sequence length="409" mass="47507">MSTKENIQFEQQTYTIEKTPESWTVQIKKSDIRLKKEAELNLLLDQKDLFMPVSMTWQEDDVQFVYTPIRQGQSFDEVKQLSSLERLRVAMNLAKYESLVGQCYTFFLDPANLQFDQNLLPQLAYRGLTAGLPPAEVTEEKFLRQYQSIVVTLFSKKLTFADLYNGNLERTKENAFVKEVIAKKSVAEIVSYIETQYEKAKKEAQQKMKVVPKRKFMLYKQLTIWLTVVVLLLAIPLGYLTIFSMPHQNRLLAADSDFLKADYEGVITQLKPIETKNIDKTQKYILAYSYLQGKDLTDAQKATIMKNLSLKSADDYLTYWIENGRGNLDEAIDIAQKLEEPHLLLYAYMQKMEQIKNDPALSGQTKQEEQEKYQQKYDAIEEKYSKEEEKEGSLLEEEAPQEKTESDSK</sequence>
<dbReference type="InterPro" id="IPR018778">
    <property type="entry name" value="T7SS_EssB"/>
</dbReference>
<dbReference type="Gene3D" id="1.25.40.680">
    <property type="entry name" value="Type VII secretion system EssB, C-terminal-like domain"/>
    <property type="match status" value="1"/>
</dbReference>
<keyword evidence="5" id="KW-1185">Reference proteome</keyword>
<feature type="region of interest" description="Disordered" evidence="2">
    <location>
        <begin position="359"/>
        <end position="409"/>
    </location>
</feature>
<evidence type="ECO:0000313" key="4">
    <source>
        <dbReference type="EMBL" id="SER58330.1"/>
    </source>
</evidence>
<dbReference type="Pfam" id="PF10140">
    <property type="entry name" value="YukC"/>
    <property type="match status" value="1"/>
</dbReference>
<dbReference type="EMBL" id="FOHA01000002">
    <property type="protein sequence ID" value="SER58330.1"/>
    <property type="molecule type" value="Genomic_DNA"/>
</dbReference>
<feature type="transmembrane region" description="Helical" evidence="3">
    <location>
        <begin position="222"/>
        <end position="242"/>
    </location>
</feature>
<keyword evidence="3" id="KW-0812">Transmembrane</keyword>
<evidence type="ECO:0000256" key="1">
    <source>
        <dbReference type="ARBA" id="ARBA00010163"/>
    </source>
</evidence>
<dbReference type="STRING" id="142588.SAMN04488559_1022"/>
<evidence type="ECO:0000313" key="5">
    <source>
        <dbReference type="Proteomes" id="UP000198948"/>
    </source>
</evidence>
<feature type="compositionally biased region" description="Basic and acidic residues" evidence="2">
    <location>
        <begin position="400"/>
        <end position="409"/>
    </location>
</feature>
<keyword evidence="3" id="KW-0472">Membrane</keyword>
<dbReference type="RefSeq" id="WP_177165642.1">
    <property type="nucleotide sequence ID" value="NZ_FOHA01000002.1"/>
</dbReference>
<protein>
    <submittedName>
        <fullName evidence="4">Type VII secretion protein EssB</fullName>
    </submittedName>
</protein>
<name>A0A1H9QD39_9LACT</name>
<dbReference type="NCBIfam" id="TIGR03926">
    <property type="entry name" value="T7_EssB"/>
    <property type="match status" value="1"/>
</dbReference>
<gene>
    <name evidence="4" type="ORF">SAMN04488559_1022</name>
</gene>
<evidence type="ECO:0000256" key="3">
    <source>
        <dbReference type="SAM" id="Phobius"/>
    </source>
</evidence>
<keyword evidence="3" id="KW-1133">Transmembrane helix</keyword>
<dbReference type="Gene3D" id="1.10.510.10">
    <property type="entry name" value="Transferase(Phosphotransferase) domain 1"/>
    <property type="match status" value="1"/>
</dbReference>
<dbReference type="AlphaFoldDB" id="A0A1H9QD39"/>